<protein>
    <submittedName>
        <fullName evidence="2">Uncharacterized protein</fullName>
    </submittedName>
</protein>
<feature type="transmembrane region" description="Helical" evidence="1">
    <location>
        <begin position="34"/>
        <end position="51"/>
    </location>
</feature>
<keyword evidence="1" id="KW-0812">Transmembrane</keyword>
<evidence type="ECO:0000313" key="2">
    <source>
        <dbReference type="EMBL" id="MBM7633136.1"/>
    </source>
</evidence>
<comment type="caution">
    <text evidence="2">The sequence shown here is derived from an EMBL/GenBank/DDBJ whole genome shotgun (WGS) entry which is preliminary data.</text>
</comment>
<keyword evidence="1" id="KW-0472">Membrane</keyword>
<organism evidence="2 3">
    <name type="scientific">Geomicrobium sediminis</name>
    <dbReference type="NCBI Taxonomy" id="1347788"/>
    <lineage>
        <taxon>Bacteria</taxon>
        <taxon>Bacillati</taxon>
        <taxon>Bacillota</taxon>
        <taxon>Bacilli</taxon>
        <taxon>Bacillales</taxon>
        <taxon>Geomicrobium</taxon>
    </lineage>
</organism>
<name>A0ABS2PDD7_9BACL</name>
<gene>
    <name evidence="2" type="ORF">JOD17_002230</name>
</gene>
<proteinExistence type="predicted"/>
<accession>A0ABS2PDD7</accession>
<keyword evidence="3" id="KW-1185">Reference proteome</keyword>
<reference evidence="2 3" key="1">
    <citation type="submission" date="2021-01" db="EMBL/GenBank/DDBJ databases">
        <title>Genomic Encyclopedia of Type Strains, Phase IV (KMG-IV): sequencing the most valuable type-strain genomes for metagenomic binning, comparative biology and taxonomic classification.</title>
        <authorList>
            <person name="Goeker M."/>
        </authorList>
    </citation>
    <scope>NUCLEOTIDE SEQUENCE [LARGE SCALE GENOMIC DNA]</scope>
    <source>
        <strain evidence="2 3">DSM 25540</strain>
    </source>
</reference>
<keyword evidence="1" id="KW-1133">Transmembrane helix</keyword>
<dbReference type="RefSeq" id="WP_204697691.1">
    <property type="nucleotide sequence ID" value="NZ_JAFBEC010000006.1"/>
</dbReference>
<dbReference type="Proteomes" id="UP000741863">
    <property type="component" value="Unassembled WGS sequence"/>
</dbReference>
<dbReference type="EMBL" id="JAFBEC010000006">
    <property type="protein sequence ID" value="MBM7633136.1"/>
    <property type="molecule type" value="Genomic_DNA"/>
</dbReference>
<evidence type="ECO:0000256" key="1">
    <source>
        <dbReference type="SAM" id="Phobius"/>
    </source>
</evidence>
<feature type="transmembrane region" description="Helical" evidence="1">
    <location>
        <begin position="9"/>
        <end position="28"/>
    </location>
</feature>
<sequence>MTLFKYRPVRLICLFFASYGSLVLFQLLFGEIRWLNNLGLSLTATAFYTLVEYHDQIFKKYAAQKQAENNQD</sequence>
<evidence type="ECO:0000313" key="3">
    <source>
        <dbReference type="Proteomes" id="UP000741863"/>
    </source>
</evidence>